<organism evidence="2 3">
    <name type="scientific">Botryobasidium botryosum (strain FD-172 SS1)</name>
    <dbReference type="NCBI Taxonomy" id="930990"/>
    <lineage>
        <taxon>Eukaryota</taxon>
        <taxon>Fungi</taxon>
        <taxon>Dikarya</taxon>
        <taxon>Basidiomycota</taxon>
        <taxon>Agaricomycotina</taxon>
        <taxon>Agaricomycetes</taxon>
        <taxon>Cantharellales</taxon>
        <taxon>Botryobasidiaceae</taxon>
        <taxon>Botryobasidium</taxon>
    </lineage>
</organism>
<keyword evidence="3" id="KW-1185">Reference proteome</keyword>
<sequence>MEEHRWNRLATRMHGFHSYLLSELNSIYNLADGTYTRRGMSLSQYLRQASEFRSHLEMHHNIEERYIFPVLAQRMSVFGDNAKHRNAHAIIHEGMNRLSALIGRYQDDHTIYSPVEIRSCLDSFKNVLVSHLAEEEKDLSGENLKQYYTLAEVDRLPM</sequence>
<name>A0A067M6H3_BOTB1</name>
<feature type="domain" description="Hemerythrin-like" evidence="1">
    <location>
        <begin position="12"/>
        <end position="139"/>
    </location>
</feature>
<dbReference type="Proteomes" id="UP000027195">
    <property type="component" value="Unassembled WGS sequence"/>
</dbReference>
<protein>
    <recommendedName>
        <fullName evidence="1">Hemerythrin-like domain-containing protein</fullName>
    </recommendedName>
</protein>
<dbReference type="STRING" id="930990.A0A067M6H3"/>
<dbReference type="Pfam" id="PF01814">
    <property type="entry name" value="Hemerythrin"/>
    <property type="match status" value="1"/>
</dbReference>
<proteinExistence type="predicted"/>
<dbReference type="InterPro" id="IPR012312">
    <property type="entry name" value="Hemerythrin-like"/>
</dbReference>
<dbReference type="CDD" id="cd12108">
    <property type="entry name" value="Hr-like"/>
    <property type="match status" value="1"/>
</dbReference>
<evidence type="ECO:0000259" key="1">
    <source>
        <dbReference type="Pfam" id="PF01814"/>
    </source>
</evidence>
<reference evidence="3" key="1">
    <citation type="journal article" date="2014" name="Proc. Natl. Acad. Sci. U.S.A.">
        <title>Extensive sampling of basidiomycete genomes demonstrates inadequacy of the white-rot/brown-rot paradigm for wood decay fungi.</title>
        <authorList>
            <person name="Riley R."/>
            <person name="Salamov A.A."/>
            <person name="Brown D.W."/>
            <person name="Nagy L.G."/>
            <person name="Floudas D."/>
            <person name="Held B.W."/>
            <person name="Levasseur A."/>
            <person name="Lombard V."/>
            <person name="Morin E."/>
            <person name="Otillar R."/>
            <person name="Lindquist E.A."/>
            <person name="Sun H."/>
            <person name="LaButti K.M."/>
            <person name="Schmutz J."/>
            <person name="Jabbour D."/>
            <person name="Luo H."/>
            <person name="Baker S.E."/>
            <person name="Pisabarro A.G."/>
            <person name="Walton J.D."/>
            <person name="Blanchette R.A."/>
            <person name="Henrissat B."/>
            <person name="Martin F."/>
            <person name="Cullen D."/>
            <person name="Hibbett D.S."/>
            <person name="Grigoriev I.V."/>
        </authorList>
    </citation>
    <scope>NUCLEOTIDE SEQUENCE [LARGE SCALE GENOMIC DNA]</scope>
    <source>
        <strain evidence="3">FD-172 SS1</strain>
    </source>
</reference>
<dbReference type="InterPro" id="IPR053206">
    <property type="entry name" value="Dimeric_xanthone_biosynth"/>
</dbReference>
<dbReference type="PANTHER" id="PTHR38048">
    <property type="entry name" value="EXPRESSED PROTEIN"/>
    <property type="match status" value="1"/>
</dbReference>
<dbReference type="AlphaFoldDB" id="A0A067M6H3"/>
<gene>
    <name evidence="2" type="ORF">BOTBODRAFT_39030</name>
</gene>
<accession>A0A067M6H3</accession>
<dbReference type="Gene3D" id="1.20.120.520">
    <property type="entry name" value="nmb1532 protein domain like"/>
    <property type="match status" value="1"/>
</dbReference>
<dbReference type="PANTHER" id="PTHR38048:SF1">
    <property type="entry name" value="HEMERYTHRIN-LIKE DOMAIN-CONTAINING PROTEIN"/>
    <property type="match status" value="1"/>
</dbReference>
<dbReference type="InParanoid" id="A0A067M6H3"/>
<dbReference type="EMBL" id="KL198113">
    <property type="protein sequence ID" value="KDQ07196.1"/>
    <property type="molecule type" value="Genomic_DNA"/>
</dbReference>
<evidence type="ECO:0000313" key="2">
    <source>
        <dbReference type="EMBL" id="KDQ07196.1"/>
    </source>
</evidence>
<dbReference type="HOGENOM" id="CLU_074846_2_1_1"/>
<evidence type="ECO:0000313" key="3">
    <source>
        <dbReference type="Proteomes" id="UP000027195"/>
    </source>
</evidence>
<dbReference type="OrthoDB" id="10044044at2759"/>